<proteinExistence type="predicted"/>
<dbReference type="AlphaFoldDB" id="A0A645DNS4"/>
<keyword evidence="1" id="KW-1133">Transmembrane helix</keyword>
<gene>
    <name evidence="3" type="primary">lytR_49</name>
    <name evidence="3" type="ORF">SDC9_138018</name>
</gene>
<feature type="domain" description="Cell envelope-related transcriptional attenuator" evidence="2">
    <location>
        <begin position="84"/>
        <end position="174"/>
    </location>
</feature>
<dbReference type="InterPro" id="IPR004474">
    <property type="entry name" value="LytR_CpsA_psr"/>
</dbReference>
<evidence type="ECO:0000313" key="3">
    <source>
        <dbReference type="EMBL" id="MPM90895.1"/>
    </source>
</evidence>
<dbReference type="InterPro" id="IPR050922">
    <property type="entry name" value="LytR/CpsA/Psr_CW_biosynth"/>
</dbReference>
<feature type="transmembrane region" description="Helical" evidence="1">
    <location>
        <begin position="12"/>
        <end position="32"/>
    </location>
</feature>
<comment type="caution">
    <text evidence="3">The sequence shown here is derived from an EMBL/GenBank/DDBJ whole genome shotgun (WGS) entry which is preliminary data.</text>
</comment>
<name>A0A645DNS4_9ZZZZ</name>
<keyword evidence="1" id="KW-0472">Membrane</keyword>
<sequence length="176" mass="19812">MKKKKSLKRLLSIVLSVLLILVMTFIGINLYLDFLLNKTNQTETIDADDADIDETIKELGAKANVVNIALFGVDNDGNQSDEDRSDAIKIVSLNFDDKTIKITSVERDVVVFIPGDYQDYGHFNWAYWYGGASLAIKTLNYNLDMDITQYVSFSFQALQEIVDLLDGVEIDLTKAE</sequence>
<accession>A0A645DNS4</accession>
<keyword evidence="1" id="KW-0812">Transmembrane</keyword>
<evidence type="ECO:0000256" key="1">
    <source>
        <dbReference type="SAM" id="Phobius"/>
    </source>
</evidence>
<organism evidence="3">
    <name type="scientific">bioreactor metagenome</name>
    <dbReference type="NCBI Taxonomy" id="1076179"/>
    <lineage>
        <taxon>unclassified sequences</taxon>
        <taxon>metagenomes</taxon>
        <taxon>ecological metagenomes</taxon>
    </lineage>
</organism>
<evidence type="ECO:0000259" key="2">
    <source>
        <dbReference type="Pfam" id="PF03816"/>
    </source>
</evidence>
<reference evidence="3" key="1">
    <citation type="submission" date="2019-08" db="EMBL/GenBank/DDBJ databases">
        <authorList>
            <person name="Kucharzyk K."/>
            <person name="Murdoch R.W."/>
            <person name="Higgins S."/>
            <person name="Loffler F."/>
        </authorList>
    </citation>
    <scope>NUCLEOTIDE SEQUENCE</scope>
</reference>
<dbReference type="Pfam" id="PF03816">
    <property type="entry name" value="LytR_cpsA_psr"/>
    <property type="match status" value="1"/>
</dbReference>
<dbReference type="PANTHER" id="PTHR33392">
    <property type="entry name" value="POLYISOPRENYL-TEICHOIC ACID--PEPTIDOGLYCAN TEICHOIC ACID TRANSFERASE TAGU"/>
    <property type="match status" value="1"/>
</dbReference>
<protein>
    <submittedName>
        <fullName evidence="3">Transcriptional regulator LytR</fullName>
    </submittedName>
</protein>
<dbReference type="Gene3D" id="3.40.630.190">
    <property type="entry name" value="LCP protein"/>
    <property type="match status" value="1"/>
</dbReference>
<dbReference type="EMBL" id="VSSQ01038036">
    <property type="protein sequence ID" value="MPM90895.1"/>
    <property type="molecule type" value="Genomic_DNA"/>
</dbReference>
<dbReference type="PANTHER" id="PTHR33392:SF6">
    <property type="entry name" value="POLYISOPRENYL-TEICHOIC ACID--PEPTIDOGLYCAN TEICHOIC ACID TRANSFERASE TAGU"/>
    <property type="match status" value="1"/>
</dbReference>